<keyword evidence="1" id="KW-0472">Membrane</keyword>
<dbReference type="eggNOG" id="ENOG50339GX">
    <property type="taxonomic scope" value="Bacteria"/>
</dbReference>
<sequence>MLLESLVGSVVIGFIRGGKLRRLTNIRFKRIWIFLLAIAVQLGIVFLTINEVEFVLKYTKELYIISYALLFIGIISNFKYKSLWVIAIGGALNLFSFIANKGKIPVSVEGLELAGLKEMAELVKQGKMTLYEPITEATKYSFLGDIITVPEPYPFPHILSIGDMVIALGLFIFIQSIMLNEGLDRGGMIRFSYRHRI</sequence>
<keyword evidence="1" id="KW-0812">Transmembrane</keyword>
<evidence type="ECO:0000313" key="2">
    <source>
        <dbReference type="EMBL" id="EOC99991.1"/>
    </source>
</evidence>
<feature type="transmembrane region" description="Helical" evidence="1">
    <location>
        <begin position="62"/>
        <end position="78"/>
    </location>
</feature>
<name>R1ATP2_9FIRM</name>
<dbReference type="OrthoDB" id="37447at2"/>
<dbReference type="EMBL" id="ARZA01000218">
    <property type="protein sequence ID" value="EOC99991.1"/>
    <property type="molecule type" value="Genomic_DNA"/>
</dbReference>
<comment type="caution">
    <text evidence="2">The sequence shown here is derived from an EMBL/GenBank/DDBJ whole genome shotgun (WGS) entry which is preliminary data.</text>
</comment>
<evidence type="ECO:0008006" key="4">
    <source>
        <dbReference type="Google" id="ProtNLM"/>
    </source>
</evidence>
<reference evidence="2 3" key="1">
    <citation type="journal article" date="2015" name="Geomicrobiol. J.">
        <title>Caldisalinibacter kiritimatiensis gen. nov., sp. nov., a moderately thermohalophilic thiosulfate-reducing bacterium from a hypersaline microbial mat.</title>
        <authorList>
            <person name="Ben Hania W."/>
            <person name="Joseph M."/>
            <person name="Fiebig A."/>
            <person name="Bunk B."/>
            <person name="Klenk H.-P."/>
            <person name="Fardeau M.-L."/>
            <person name="Spring S."/>
        </authorList>
    </citation>
    <scope>NUCLEOTIDE SEQUENCE [LARGE SCALE GENOMIC DNA]</scope>
    <source>
        <strain evidence="2 3">L21-TH-D2</strain>
    </source>
</reference>
<feature type="transmembrane region" description="Helical" evidence="1">
    <location>
        <begin position="158"/>
        <end position="180"/>
    </location>
</feature>
<keyword evidence="3" id="KW-1185">Reference proteome</keyword>
<evidence type="ECO:0000256" key="1">
    <source>
        <dbReference type="SAM" id="Phobius"/>
    </source>
</evidence>
<dbReference type="Proteomes" id="UP000013378">
    <property type="component" value="Unassembled WGS sequence"/>
</dbReference>
<accession>R1ATP2</accession>
<organism evidence="2 3">
    <name type="scientific">Caldisalinibacter kiritimatiensis</name>
    <dbReference type="NCBI Taxonomy" id="1304284"/>
    <lineage>
        <taxon>Bacteria</taxon>
        <taxon>Bacillati</taxon>
        <taxon>Bacillota</taxon>
        <taxon>Tissierellia</taxon>
        <taxon>Tissierellales</taxon>
        <taxon>Thermohalobacteraceae</taxon>
        <taxon>Caldisalinibacter</taxon>
    </lineage>
</organism>
<dbReference type="STRING" id="1304284.L21TH_1967"/>
<gene>
    <name evidence="2" type="ORF">L21TH_1967</name>
</gene>
<dbReference type="AlphaFoldDB" id="R1ATP2"/>
<dbReference type="RefSeq" id="WP_006315080.1">
    <property type="nucleotide sequence ID" value="NZ_ARZA01000218.1"/>
</dbReference>
<dbReference type="InterPro" id="IPR035168">
    <property type="entry name" value="DUF5317"/>
</dbReference>
<keyword evidence="1" id="KW-1133">Transmembrane helix</keyword>
<feature type="transmembrane region" description="Helical" evidence="1">
    <location>
        <begin position="31"/>
        <end position="50"/>
    </location>
</feature>
<proteinExistence type="predicted"/>
<dbReference type="Pfam" id="PF17248">
    <property type="entry name" value="DUF5317"/>
    <property type="match status" value="1"/>
</dbReference>
<protein>
    <recommendedName>
        <fullName evidence="4">DUF5317 domain-containing protein</fullName>
    </recommendedName>
</protein>
<feature type="transmembrane region" description="Helical" evidence="1">
    <location>
        <begin position="83"/>
        <end position="99"/>
    </location>
</feature>
<evidence type="ECO:0000313" key="3">
    <source>
        <dbReference type="Proteomes" id="UP000013378"/>
    </source>
</evidence>